<keyword evidence="3" id="KW-1185">Reference proteome</keyword>
<dbReference type="GeneID" id="63740511"/>
<dbReference type="OrthoDB" id="10252009at2759"/>
<feature type="region of interest" description="Disordered" evidence="1">
    <location>
        <begin position="718"/>
        <end position="737"/>
    </location>
</feature>
<dbReference type="HOGENOM" id="CLU_015319_0_0_1"/>
<name>A0A0B2WQA8_METAS</name>
<feature type="compositionally biased region" description="Basic and acidic residues" evidence="1">
    <location>
        <begin position="76"/>
        <end position="98"/>
    </location>
</feature>
<reference evidence="2 3" key="1">
    <citation type="journal article" date="2014" name="Proc. Natl. Acad. Sci. U.S.A.">
        <title>Trajectory and genomic determinants of fungal-pathogen speciation and host adaptation.</title>
        <authorList>
            <person name="Hu X."/>
            <person name="Xiao G."/>
            <person name="Zheng P."/>
            <person name="Shang Y."/>
            <person name="Su Y."/>
            <person name="Zhang X."/>
            <person name="Liu X."/>
            <person name="Zhan S."/>
            <person name="St Leger R.J."/>
            <person name="Wang C."/>
        </authorList>
    </citation>
    <scope>NUCLEOTIDE SEQUENCE [LARGE SCALE GENOMIC DNA]</scope>
    <source>
        <strain evidence="2 3">ARSEF 1941</strain>
    </source>
</reference>
<feature type="region of interest" description="Disordered" evidence="1">
    <location>
        <begin position="630"/>
        <end position="691"/>
    </location>
</feature>
<dbReference type="Proteomes" id="UP000030816">
    <property type="component" value="Unassembled WGS sequence"/>
</dbReference>
<evidence type="ECO:0000313" key="2">
    <source>
        <dbReference type="EMBL" id="KHN96208.1"/>
    </source>
</evidence>
<gene>
    <name evidence="2" type="ORF">MAM_06056</name>
</gene>
<dbReference type="AlphaFoldDB" id="A0A0B2WQA8"/>
<sequence length="894" mass="97641">MACRQHNLRPASARRMPQRYQGRDAEKRADHRAVSRNHSPAITSPAEPGSPNLGKYCAFPSRALDDPAPGPSELVKATREGNAKGEKEALQRKPRAADRGVSLGEQNPGPWRKVPHPRCRPFPWLTSEEGTEGSTPTSPRTAGTARVPRRKPMASSLARSPVDMETPLVRDDIDWGSDLDDEPPLARPGTTVDNLSAGAQWAMCHVLCEKHPFPRVVQLLGLSGLQIRDFLTTYLAEHKAWEAYEANVAKIPNHKLMGLAAGRSCFVSDLINVYRPALSIDRITREDVRQATEYMKHRGLGRHAEELQDWMGTNTQGFVDLGITESSLLHDKDEICPAREQYSGWIDLEHIKVAAGARAEQMTVEADSRCLINDVFLGLAPHVIPRSAPAASPDKTVRDGVHVAPLRNRFVLAGVPRDMTDLVSIRRFDSDGVSAVSQLMALGGQYVSPLDLDVHKPQISPAQRSAAMEAIQKSRTLHTTGDNSWCAHPALGDTRAAKTDLRRQIISMQALGSLIRPSGAVQSESNGLFETAAGPEVSAVVSGGLSAGYQSFNNRHVETPAIATDDCDIAGKAARLSRVVGRASEAQDARKSFKTGEEMEEVPSPVAEINTMSARLRRELDNRWKHYLREESKAPVGRPKTHRSAPKDAMDDDLDYDPEKVTGKKRKHSAQSQKTPVKCRRLGGTSPNTPVRSQFREMLVGIPSELIKPINLISLDNQQAGSQRPSSLASSAPLSPGSMDPISPCSYRSLKASGDGICGETSRPKKNATPIFGLQRNQELARPVNLAKDAKYAWSAERAEFADICQVAQYALKANRLRHASNDLLGRDAGLPQDALAALNKLKEEFDAVEFQQRGNATRNAEESKFAGCADSALYACEAREADFAMVLSSDESD</sequence>
<dbReference type="RefSeq" id="XP_040677274.1">
    <property type="nucleotide sequence ID" value="XM_040824854.1"/>
</dbReference>
<evidence type="ECO:0000256" key="1">
    <source>
        <dbReference type="SAM" id="MobiDB-lite"/>
    </source>
</evidence>
<proteinExistence type="predicted"/>
<protein>
    <submittedName>
        <fullName evidence="2">Uncharacterized protein</fullName>
    </submittedName>
</protein>
<evidence type="ECO:0000313" key="3">
    <source>
        <dbReference type="Proteomes" id="UP000030816"/>
    </source>
</evidence>
<organism evidence="2 3">
    <name type="scientific">Metarhizium album (strain ARSEF 1941)</name>
    <dbReference type="NCBI Taxonomy" id="1081103"/>
    <lineage>
        <taxon>Eukaryota</taxon>
        <taxon>Fungi</taxon>
        <taxon>Dikarya</taxon>
        <taxon>Ascomycota</taxon>
        <taxon>Pezizomycotina</taxon>
        <taxon>Sordariomycetes</taxon>
        <taxon>Hypocreomycetidae</taxon>
        <taxon>Hypocreales</taxon>
        <taxon>Clavicipitaceae</taxon>
        <taxon>Metarhizium</taxon>
    </lineage>
</organism>
<feature type="region of interest" description="Disordered" evidence="1">
    <location>
        <begin position="1"/>
        <end position="159"/>
    </location>
</feature>
<comment type="caution">
    <text evidence="2">The sequence shown here is derived from an EMBL/GenBank/DDBJ whole genome shotgun (WGS) entry which is preliminary data.</text>
</comment>
<feature type="compositionally biased region" description="Low complexity" evidence="1">
    <location>
        <begin position="126"/>
        <end position="139"/>
    </location>
</feature>
<accession>A0A0B2WQA8</accession>
<dbReference type="EMBL" id="AZHE01000017">
    <property type="protein sequence ID" value="KHN96208.1"/>
    <property type="molecule type" value="Genomic_DNA"/>
</dbReference>
<feature type="compositionally biased region" description="Low complexity" evidence="1">
    <location>
        <begin position="720"/>
        <end position="737"/>
    </location>
</feature>
<feature type="compositionally biased region" description="Basic and acidic residues" evidence="1">
    <location>
        <begin position="21"/>
        <end position="33"/>
    </location>
</feature>